<dbReference type="EMBL" id="CM056814">
    <property type="protein sequence ID" value="KAJ8627703.1"/>
    <property type="molecule type" value="Genomic_DNA"/>
</dbReference>
<dbReference type="Proteomes" id="UP001234297">
    <property type="component" value="Chromosome 6"/>
</dbReference>
<gene>
    <name evidence="1" type="ORF">MRB53_021010</name>
</gene>
<proteinExistence type="predicted"/>
<organism evidence="1 2">
    <name type="scientific">Persea americana</name>
    <name type="common">Avocado</name>
    <dbReference type="NCBI Taxonomy" id="3435"/>
    <lineage>
        <taxon>Eukaryota</taxon>
        <taxon>Viridiplantae</taxon>
        <taxon>Streptophyta</taxon>
        <taxon>Embryophyta</taxon>
        <taxon>Tracheophyta</taxon>
        <taxon>Spermatophyta</taxon>
        <taxon>Magnoliopsida</taxon>
        <taxon>Magnoliidae</taxon>
        <taxon>Laurales</taxon>
        <taxon>Lauraceae</taxon>
        <taxon>Persea</taxon>
    </lineage>
</organism>
<evidence type="ECO:0000313" key="1">
    <source>
        <dbReference type="EMBL" id="KAJ8627703.1"/>
    </source>
</evidence>
<protein>
    <submittedName>
        <fullName evidence="1">Uncharacterized protein</fullName>
    </submittedName>
</protein>
<accession>A0ACC2L3U5</accession>
<sequence length="312" mass="36282">MIKRVKKRRERATRNVAEPERDKPKKQEKVAKDKIVSQSNDFVDINEKMERKATTKSDKKKPFKLVKNSITKLLNEAEKKMLKLIYDTDGYKATVWGGESESNVLYEDIIAILSSADISSSVIDSFTQMLDKEQTDLDNALKVLGNEGLEEDEKSYFITSLCWTTLTAENKIMIRDTILNHQMSPYKMQSHRVIHFPMNSNGRNKDATPFHWTLLLLDRKQCQWMHYNSLRLREKNTIDLYFKDAELLLDCGMIVCYIMTQIARCKPVNNHLAQSVINSFRAEATVKFLHDEPRTWTKEDFEAKKFASLKEG</sequence>
<evidence type="ECO:0000313" key="2">
    <source>
        <dbReference type="Proteomes" id="UP001234297"/>
    </source>
</evidence>
<reference evidence="1 2" key="1">
    <citation type="journal article" date="2022" name="Hortic Res">
        <title>A haplotype resolved chromosomal level avocado genome allows analysis of novel avocado genes.</title>
        <authorList>
            <person name="Nath O."/>
            <person name="Fletcher S.J."/>
            <person name="Hayward A."/>
            <person name="Shaw L.M."/>
            <person name="Masouleh A.K."/>
            <person name="Furtado A."/>
            <person name="Henry R.J."/>
            <person name="Mitter N."/>
        </authorList>
    </citation>
    <scope>NUCLEOTIDE SEQUENCE [LARGE SCALE GENOMIC DNA]</scope>
    <source>
        <strain evidence="2">cv. Hass</strain>
    </source>
</reference>
<name>A0ACC2L3U5_PERAE</name>
<comment type="caution">
    <text evidence="1">The sequence shown here is derived from an EMBL/GenBank/DDBJ whole genome shotgun (WGS) entry which is preliminary data.</text>
</comment>
<keyword evidence="2" id="KW-1185">Reference proteome</keyword>